<evidence type="ECO:0000259" key="8">
    <source>
        <dbReference type="PROSITE" id="PS50893"/>
    </source>
</evidence>
<dbReference type="PANTHER" id="PTHR43297">
    <property type="entry name" value="OLIGOPEPTIDE TRANSPORT ATP-BINDING PROTEIN APPD"/>
    <property type="match status" value="1"/>
</dbReference>
<dbReference type="InterPro" id="IPR003593">
    <property type="entry name" value="AAA+_ATPase"/>
</dbReference>
<dbReference type="CDD" id="cd03257">
    <property type="entry name" value="ABC_NikE_OppD_transporters"/>
    <property type="match status" value="1"/>
</dbReference>
<evidence type="ECO:0000256" key="4">
    <source>
        <dbReference type="ARBA" id="ARBA00022475"/>
    </source>
</evidence>
<dbReference type="Pfam" id="PF08352">
    <property type="entry name" value="oligo_HPY"/>
    <property type="match status" value="1"/>
</dbReference>
<accession>A0ABU3VE13</accession>
<comment type="similarity">
    <text evidence="2">Belongs to the ABC transporter superfamily.</text>
</comment>
<dbReference type="PROSITE" id="PS00211">
    <property type="entry name" value="ABC_TRANSPORTER_1"/>
    <property type="match status" value="1"/>
</dbReference>
<dbReference type="InterPro" id="IPR003439">
    <property type="entry name" value="ABC_transporter-like_ATP-bd"/>
</dbReference>
<comment type="subcellular location">
    <subcellularLocation>
        <location evidence="1">Cell inner membrane</location>
        <topology evidence="1">Peripheral membrane protein</topology>
    </subcellularLocation>
</comment>
<reference evidence="10" key="1">
    <citation type="submission" date="2023-05" db="EMBL/GenBank/DDBJ databases">
        <title>Sedimentitalea sp. nov. JM2-8.</title>
        <authorList>
            <person name="Huang J."/>
        </authorList>
    </citation>
    <scope>NUCLEOTIDE SEQUENCE [LARGE SCALE GENOMIC DNA]</scope>
    <source>
        <strain evidence="10">KHS03</strain>
    </source>
</reference>
<sequence>MTGNQNNRDADEADDSALVDITDLSIRFRTKRGMANALESVSLAVPRKASMGLVGESGCGKSTLMKAVIGVLSENAEVTSGSVMYNGTDLMRADAEALRSIRWSEISMITQSALNSLNPVMTVGDQIIEAIQAHRHMSKADLNNLVVKMLTLVGVDPRRMHDYPHQFSGGMRQRAIIAMSLVLNPELVLADEPTTSLDMIVQDQIFRSIRDLQVQLGFSMLLVTHDLAVVIENCSRIAVMYAGQIVEEGSVASVVGAPFHPYTLGLKNSLPSIERMHEPIAIPGAPPDPIAMPPGCRFAPRCPFAIPRCREQRPNLEQMGDGHASACHRNADMPGLRMEAAEFSTWARASETNHASQESIS</sequence>
<dbReference type="PANTHER" id="PTHR43297:SF2">
    <property type="entry name" value="DIPEPTIDE TRANSPORT ATP-BINDING PROTEIN DPPD"/>
    <property type="match status" value="1"/>
</dbReference>
<gene>
    <name evidence="9" type="ORF">QO231_11070</name>
</gene>
<dbReference type="GO" id="GO:0005524">
    <property type="term" value="F:ATP binding"/>
    <property type="evidence" value="ECO:0007669"/>
    <property type="project" value="UniProtKB-KW"/>
</dbReference>
<dbReference type="SMART" id="SM00382">
    <property type="entry name" value="AAA"/>
    <property type="match status" value="1"/>
</dbReference>
<evidence type="ECO:0000256" key="6">
    <source>
        <dbReference type="ARBA" id="ARBA00022840"/>
    </source>
</evidence>
<name>A0ABU3VE13_9RHOB</name>
<keyword evidence="6 9" id="KW-0067">ATP-binding</keyword>
<feature type="domain" description="ABC transporter" evidence="8">
    <location>
        <begin position="19"/>
        <end position="267"/>
    </location>
</feature>
<dbReference type="InterPro" id="IPR050388">
    <property type="entry name" value="ABC_Ni/Peptide_Import"/>
</dbReference>
<dbReference type="NCBIfam" id="TIGR01727">
    <property type="entry name" value="oligo_HPY"/>
    <property type="match status" value="1"/>
</dbReference>
<evidence type="ECO:0000313" key="10">
    <source>
        <dbReference type="Proteomes" id="UP001255416"/>
    </source>
</evidence>
<evidence type="ECO:0000256" key="5">
    <source>
        <dbReference type="ARBA" id="ARBA00022741"/>
    </source>
</evidence>
<keyword evidence="10" id="KW-1185">Reference proteome</keyword>
<evidence type="ECO:0000256" key="2">
    <source>
        <dbReference type="ARBA" id="ARBA00005417"/>
    </source>
</evidence>
<organism evidence="9 10">
    <name type="scientific">Sedimentitalea todarodis</name>
    <dbReference type="NCBI Taxonomy" id="1631240"/>
    <lineage>
        <taxon>Bacteria</taxon>
        <taxon>Pseudomonadati</taxon>
        <taxon>Pseudomonadota</taxon>
        <taxon>Alphaproteobacteria</taxon>
        <taxon>Rhodobacterales</taxon>
        <taxon>Paracoccaceae</taxon>
        <taxon>Sedimentitalea</taxon>
    </lineage>
</organism>
<dbReference type="InterPro" id="IPR017871">
    <property type="entry name" value="ABC_transporter-like_CS"/>
</dbReference>
<evidence type="ECO:0000256" key="7">
    <source>
        <dbReference type="ARBA" id="ARBA00023136"/>
    </source>
</evidence>
<dbReference type="SUPFAM" id="SSF52540">
    <property type="entry name" value="P-loop containing nucleoside triphosphate hydrolases"/>
    <property type="match status" value="1"/>
</dbReference>
<dbReference type="EMBL" id="JASMWN010000007">
    <property type="protein sequence ID" value="MDU9004391.1"/>
    <property type="molecule type" value="Genomic_DNA"/>
</dbReference>
<dbReference type="InterPro" id="IPR027417">
    <property type="entry name" value="P-loop_NTPase"/>
</dbReference>
<keyword evidence="5" id="KW-0547">Nucleotide-binding</keyword>
<dbReference type="Proteomes" id="UP001255416">
    <property type="component" value="Unassembled WGS sequence"/>
</dbReference>
<comment type="caution">
    <text evidence="9">The sequence shown here is derived from an EMBL/GenBank/DDBJ whole genome shotgun (WGS) entry which is preliminary data.</text>
</comment>
<evidence type="ECO:0000256" key="3">
    <source>
        <dbReference type="ARBA" id="ARBA00022448"/>
    </source>
</evidence>
<dbReference type="RefSeq" id="WP_316776072.1">
    <property type="nucleotide sequence ID" value="NZ_JASMWN010000007.1"/>
</dbReference>
<keyword evidence="4" id="KW-1003">Cell membrane</keyword>
<evidence type="ECO:0000256" key="1">
    <source>
        <dbReference type="ARBA" id="ARBA00004417"/>
    </source>
</evidence>
<dbReference type="Gene3D" id="3.40.50.300">
    <property type="entry name" value="P-loop containing nucleotide triphosphate hydrolases"/>
    <property type="match status" value="1"/>
</dbReference>
<keyword evidence="7" id="KW-0472">Membrane</keyword>
<dbReference type="PROSITE" id="PS50893">
    <property type="entry name" value="ABC_TRANSPORTER_2"/>
    <property type="match status" value="1"/>
</dbReference>
<dbReference type="InterPro" id="IPR013563">
    <property type="entry name" value="Oligopep_ABC_C"/>
</dbReference>
<proteinExistence type="inferred from homology"/>
<dbReference type="Pfam" id="PF00005">
    <property type="entry name" value="ABC_tran"/>
    <property type="match status" value="1"/>
</dbReference>
<protein>
    <submittedName>
        <fullName evidence="9">ABC transporter ATP-binding protein</fullName>
    </submittedName>
</protein>
<keyword evidence="3" id="KW-0813">Transport</keyword>
<evidence type="ECO:0000313" key="9">
    <source>
        <dbReference type="EMBL" id="MDU9004391.1"/>
    </source>
</evidence>